<gene>
    <name evidence="2" type="ORF">F4559_004118</name>
</gene>
<dbReference type="AlphaFoldDB" id="A0A7W7T544"/>
<comment type="caution">
    <text evidence="2">The sequence shown here is derived from an EMBL/GenBank/DDBJ whole genome shotgun (WGS) entry which is preliminary data.</text>
</comment>
<evidence type="ECO:0000259" key="1">
    <source>
        <dbReference type="Pfam" id="PF26571"/>
    </source>
</evidence>
<dbReference type="EMBL" id="JACHJS010000001">
    <property type="protein sequence ID" value="MBB4966759.1"/>
    <property type="molecule type" value="Genomic_DNA"/>
</dbReference>
<sequence>MTNHLSRPIVFLLSVVVALGLTSFGGNARADQAPGEWSVDLVAESSGESGVTDGMADEATDDVALAAVGCPSGVTKKMCRLYKSMYDSAKKGKYLWDKRGRCKGPDRLPYHPEGRACDLVYGKIGKPAGGDALKRGNRLKDWLVANHRRFQLHHVIWNGKIYSSRTNWRASGRPYSCSGTTDCHRDHIHVAVNR</sequence>
<feature type="domain" description="ARB-07466-like C-terminal" evidence="1">
    <location>
        <begin position="72"/>
        <end position="170"/>
    </location>
</feature>
<accession>A0A7W7T544</accession>
<reference evidence="2 3" key="1">
    <citation type="submission" date="2020-08" db="EMBL/GenBank/DDBJ databases">
        <title>Sequencing the genomes of 1000 actinobacteria strains.</title>
        <authorList>
            <person name="Klenk H.-P."/>
        </authorList>
    </citation>
    <scope>NUCLEOTIDE SEQUENCE [LARGE SCALE GENOMIC DNA]</scope>
    <source>
        <strain evidence="2 3">DSM 45084</strain>
    </source>
</reference>
<proteinExistence type="predicted"/>
<dbReference type="InterPro" id="IPR058593">
    <property type="entry name" value="ARB_07466-like_C"/>
</dbReference>
<evidence type="ECO:0000313" key="3">
    <source>
        <dbReference type="Proteomes" id="UP000542674"/>
    </source>
</evidence>
<name>A0A7W7T544_9PSEU</name>
<evidence type="ECO:0000313" key="2">
    <source>
        <dbReference type="EMBL" id="MBB4966759.1"/>
    </source>
</evidence>
<dbReference type="Pfam" id="PF26571">
    <property type="entry name" value="VldE"/>
    <property type="match status" value="1"/>
</dbReference>
<dbReference type="RefSeq" id="WP_184670999.1">
    <property type="nucleotide sequence ID" value="NZ_BAABAI010000022.1"/>
</dbReference>
<keyword evidence="3" id="KW-1185">Reference proteome</keyword>
<organism evidence="2 3">
    <name type="scientific">Saccharothrix violaceirubra</name>
    <dbReference type="NCBI Taxonomy" id="413306"/>
    <lineage>
        <taxon>Bacteria</taxon>
        <taxon>Bacillati</taxon>
        <taxon>Actinomycetota</taxon>
        <taxon>Actinomycetes</taxon>
        <taxon>Pseudonocardiales</taxon>
        <taxon>Pseudonocardiaceae</taxon>
        <taxon>Saccharothrix</taxon>
    </lineage>
</organism>
<protein>
    <recommendedName>
        <fullName evidence="1">ARB-07466-like C-terminal domain-containing protein</fullName>
    </recommendedName>
</protein>
<dbReference type="Proteomes" id="UP000542674">
    <property type="component" value="Unassembled WGS sequence"/>
</dbReference>